<dbReference type="EMBL" id="JANEYG010000052">
    <property type="protein sequence ID" value="KAJ8915557.1"/>
    <property type="molecule type" value="Genomic_DNA"/>
</dbReference>
<evidence type="ECO:0000313" key="2">
    <source>
        <dbReference type="Proteomes" id="UP001159042"/>
    </source>
</evidence>
<proteinExistence type="predicted"/>
<gene>
    <name evidence="1" type="ORF">NQ315_012441</name>
</gene>
<dbReference type="AlphaFoldDB" id="A0AAV8VMG3"/>
<organism evidence="1 2">
    <name type="scientific">Exocentrus adspersus</name>
    <dbReference type="NCBI Taxonomy" id="1586481"/>
    <lineage>
        <taxon>Eukaryota</taxon>
        <taxon>Metazoa</taxon>
        <taxon>Ecdysozoa</taxon>
        <taxon>Arthropoda</taxon>
        <taxon>Hexapoda</taxon>
        <taxon>Insecta</taxon>
        <taxon>Pterygota</taxon>
        <taxon>Neoptera</taxon>
        <taxon>Endopterygota</taxon>
        <taxon>Coleoptera</taxon>
        <taxon>Polyphaga</taxon>
        <taxon>Cucujiformia</taxon>
        <taxon>Chrysomeloidea</taxon>
        <taxon>Cerambycidae</taxon>
        <taxon>Lamiinae</taxon>
        <taxon>Acanthocinini</taxon>
        <taxon>Exocentrus</taxon>
    </lineage>
</organism>
<comment type="caution">
    <text evidence="1">The sequence shown here is derived from an EMBL/GenBank/DDBJ whole genome shotgun (WGS) entry which is preliminary data.</text>
</comment>
<protein>
    <submittedName>
        <fullName evidence="1">Uncharacterized protein</fullName>
    </submittedName>
</protein>
<accession>A0AAV8VMG3</accession>
<dbReference type="Proteomes" id="UP001159042">
    <property type="component" value="Unassembled WGS sequence"/>
</dbReference>
<name>A0AAV8VMG3_9CUCU</name>
<evidence type="ECO:0000313" key="1">
    <source>
        <dbReference type="EMBL" id="KAJ8915557.1"/>
    </source>
</evidence>
<reference evidence="1 2" key="1">
    <citation type="journal article" date="2023" name="Insect Mol. Biol.">
        <title>Genome sequencing provides insights into the evolution of gene families encoding plant cell wall-degrading enzymes in longhorned beetles.</title>
        <authorList>
            <person name="Shin N.R."/>
            <person name="Okamura Y."/>
            <person name="Kirsch R."/>
            <person name="Pauchet Y."/>
        </authorList>
    </citation>
    <scope>NUCLEOTIDE SEQUENCE [LARGE SCALE GENOMIC DNA]</scope>
    <source>
        <strain evidence="1">EAD_L_NR</strain>
    </source>
</reference>
<sequence length="138" mass="16181">MFSILKRNLRHHIHATDEGKNQKPKGKAFYIGLAFVELGKEDATVIVEPKTEIFLHHRGILTGRTLTVMKDHRMFVKIMNLKDCPQQILKEEPIELRLPIDLISDRPKKEEGVDNYISDLQDRLKLRDDYGLEFRLLF</sequence>
<keyword evidence="2" id="KW-1185">Reference proteome</keyword>